<dbReference type="Gene3D" id="3.40.50.12480">
    <property type="match status" value="2"/>
</dbReference>
<dbReference type="InterPro" id="IPR026906">
    <property type="entry name" value="LRR_5"/>
</dbReference>
<sequence length="415" mass="44766">MYTVNNDSLQSIADSIRKKAKTTEKMTFPAGFVSAIDGIETGGGSAPVVVEEPVEKDINFYDYDGRRLFSYTAEEAAALTELPTPPARDGLVFQEWNWTIDEVKKAKAADIGALYTTDDGKTRLYVKIDNRARKDLTLNLYQAKAEDISVNWGDGSAAETSASTMGFSLSHTYESAGNYVITLTIKNKTAIGIRYGTAKQLLSGAGVNPDGSVYASNLYTNSLIKAELGDNIDMIGEEAFYGCQNLESINIPNTVTSIKAECFNDCRKLTWFSNPHTAFVYNFATKNSGLARATFGGGGTAYGTASAFNKCLNLRRAAYPSKYTAVGSNDFAGCYSLVEVVFSGNITKIDGAAFQNCYALKKLDFTNNTAVPSLASFTALSNVPKDVEILVPAALADTWKAATNWTAYADNIKGV</sequence>
<dbReference type="PROSITE" id="PS50093">
    <property type="entry name" value="PKD"/>
    <property type="match status" value="1"/>
</dbReference>
<protein>
    <submittedName>
        <fullName evidence="2">Leucine-rich repeat protein</fullName>
    </submittedName>
</protein>
<dbReference type="InterPro" id="IPR053139">
    <property type="entry name" value="Surface_bspA-like"/>
</dbReference>
<dbReference type="InterPro" id="IPR013783">
    <property type="entry name" value="Ig-like_fold"/>
</dbReference>
<proteinExistence type="predicted"/>
<dbReference type="PANTHER" id="PTHR45661:SF3">
    <property type="entry name" value="IG-LIKE DOMAIN-CONTAINING PROTEIN"/>
    <property type="match status" value="1"/>
</dbReference>
<dbReference type="Gene3D" id="2.60.40.10">
    <property type="entry name" value="Immunoglobulins"/>
    <property type="match status" value="1"/>
</dbReference>
<organism evidence="2">
    <name type="scientific">Siphoviridae sp. ctf8W5</name>
    <dbReference type="NCBI Taxonomy" id="2825595"/>
    <lineage>
        <taxon>Viruses</taxon>
        <taxon>Duplodnaviria</taxon>
        <taxon>Heunggongvirae</taxon>
        <taxon>Uroviricota</taxon>
        <taxon>Caudoviricetes</taxon>
    </lineage>
</organism>
<dbReference type="InterPro" id="IPR035986">
    <property type="entry name" value="PKD_dom_sf"/>
</dbReference>
<dbReference type="EMBL" id="BK015597">
    <property type="protein sequence ID" value="DAE14931.1"/>
    <property type="molecule type" value="Genomic_DNA"/>
</dbReference>
<name>A0A8S5Q816_9CAUD</name>
<dbReference type="SUPFAM" id="SSF49299">
    <property type="entry name" value="PKD domain"/>
    <property type="match status" value="1"/>
</dbReference>
<accession>A0A8S5Q816</accession>
<evidence type="ECO:0000313" key="2">
    <source>
        <dbReference type="EMBL" id="DAE14931.1"/>
    </source>
</evidence>
<dbReference type="SUPFAM" id="SSF52058">
    <property type="entry name" value="L domain-like"/>
    <property type="match status" value="1"/>
</dbReference>
<feature type="domain" description="PKD" evidence="1">
    <location>
        <begin position="151"/>
        <end position="187"/>
    </location>
</feature>
<dbReference type="PANTHER" id="PTHR45661">
    <property type="entry name" value="SURFACE ANTIGEN"/>
    <property type="match status" value="1"/>
</dbReference>
<evidence type="ECO:0000259" key="1">
    <source>
        <dbReference type="PROSITE" id="PS50093"/>
    </source>
</evidence>
<dbReference type="Pfam" id="PF13306">
    <property type="entry name" value="LRR_5"/>
    <property type="match status" value="2"/>
</dbReference>
<reference evidence="2" key="1">
    <citation type="journal article" date="2021" name="Proc. Natl. Acad. Sci. U.S.A.">
        <title>A Catalog of Tens of Thousands of Viruses from Human Metagenomes Reveals Hidden Associations with Chronic Diseases.</title>
        <authorList>
            <person name="Tisza M.J."/>
            <person name="Buck C.B."/>
        </authorList>
    </citation>
    <scope>NUCLEOTIDE SEQUENCE</scope>
    <source>
        <strain evidence="2">Ctf8W5</strain>
    </source>
</reference>
<dbReference type="InterPro" id="IPR000601">
    <property type="entry name" value="PKD_dom"/>
</dbReference>